<accession>A0ACA9JV16</accession>
<reference evidence="1" key="1">
    <citation type="submission" date="2021-06" db="EMBL/GenBank/DDBJ databases">
        <authorList>
            <person name="Kallberg Y."/>
            <person name="Tangrot J."/>
            <person name="Rosling A."/>
        </authorList>
    </citation>
    <scope>NUCLEOTIDE SEQUENCE</scope>
    <source>
        <strain evidence="1">AU212A</strain>
    </source>
</reference>
<organism evidence="1 2">
    <name type="scientific">Scutellospora calospora</name>
    <dbReference type="NCBI Taxonomy" id="85575"/>
    <lineage>
        <taxon>Eukaryota</taxon>
        <taxon>Fungi</taxon>
        <taxon>Fungi incertae sedis</taxon>
        <taxon>Mucoromycota</taxon>
        <taxon>Glomeromycotina</taxon>
        <taxon>Glomeromycetes</taxon>
        <taxon>Diversisporales</taxon>
        <taxon>Gigasporaceae</taxon>
        <taxon>Scutellospora</taxon>
    </lineage>
</organism>
<evidence type="ECO:0000313" key="1">
    <source>
        <dbReference type="EMBL" id="CAG8437842.1"/>
    </source>
</evidence>
<sequence>MAPMRGVKELIAHILHIRNNDQDGYNSGQNLNSAGRDACAVYFRGIMRSSLSALLHKLEVE</sequence>
<dbReference type="Proteomes" id="UP000789860">
    <property type="component" value="Unassembled WGS sequence"/>
</dbReference>
<evidence type="ECO:0000313" key="2">
    <source>
        <dbReference type="Proteomes" id="UP000789860"/>
    </source>
</evidence>
<name>A0ACA9JV16_9GLOM</name>
<proteinExistence type="predicted"/>
<dbReference type="EMBL" id="CAJVPM010000191">
    <property type="protein sequence ID" value="CAG8437842.1"/>
    <property type="molecule type" value="Genomic_DNA"/>
</dbReference>
<gene>
    <name evidence="1" type="ORF">SCALOS_LOCUS399</name>
</gene>
<comment type="caution">
    <text evidence="1">The sequence shown here is derived from an EMBL/GenBank/DDBJ whole genome shotgun (WGS) entry which is preliminary data.</text>
</comment>
<protein>
    <submittedName>
        <fullName evidence="1">2654_t:CDS:1</fullName>
    </submittedName>
</protein>
<keyword evidence="2" id="KW-1185">Reference proteome</keyword>